<accession>A0A1S3DVZ2</accession>
<dbReference type="AlphaFoldDB" id="A0A1S3DVZ2"/>
<dbReference type="SUPFAM" id="SSF140383">
    <property type="entry name" value="BSD domain-like"/>
    <property type="match status" value="1"/>
</dbReference>
<feature type="compositionally biased region" description="Acidic residues" evidence="1">
    <location>
        <begin position="267"/>
        <end position="282"/>
    </location>
</feature>
<feature type="compositionally biased region" description="Acidic residues" evidence="1">
    <location>
        <begin position="415"/>
        <end position="431"/>
    </location>
</feature>
<dbReference type="Proteomes" id="UP000087171">
    <property type="component" value="Chromosome Ca1"/>
</dbReference>
<organism evidence="3 4">
    <name type="scientific">Cicer arietinum</name>
    <name type="common">Chickpea</name>
    <name type="synonym">Garbanzo</name>
    <dbReference type="NCBI Taxonomy" id="3827"/>
    <lineage>
        <taxon>Eukaryota</taxon>
        <taxon>Viridiplantae</taxon>
        <taxon>Streptophyta</taxon>
        <taxon>Embryophyta</taxon>
        <taxon>Tracheophyta</taxon>
        <taxon>Spermatophyta</taxon>
        <taxon>Magnoliopsida</taxon>
        <taxon>eudicotyledons</taxon>
        <taxon>Gunneridae</taxon>
        <taxon>Pentapetalae</taxon>
        <taxon>rosids</taxon>
        <taxon>fabids</taxon>
        <taxon>Fabales</taxon>
        <taxon>Fabaceae</taxon>
        <taxon>Papilionoideae</taxon>
        <taxon>50 kb inversion clade</taxon>
        <taxon>NPAAA clade</taxon>
        <taxon>Hologalegina</taxon>
        <taxon>IRL clade</taxon>
        <taxon>Cicereae</taxon>
        <taxon>Cicer</taxon>
    </lineage>
</organism>
<feature type="compositionally biased region" description="Acidic residues" evidence="1">
    <location>
        <begin position="457"/>
        <end position="475"/>
    </location>
</feature>
<dbReference type="GO" id="GO:0005737">
    <property type="term" value="C:cytoplasm"/>
    <property type="evidence" value="ECO:0007669"/>
    <property type="project" value="TreeGrafter"/>
</dbReference>
<dbReference type="Gene3D" id="1.10.3970.10">
    <property type="entry name" value="BSD domain"/>
    <property type="match status" value="1"/>
</dbReference>
<dbReference type="InterPro" id="IPR035925">
    <property type="entry name" value="BSD_dom_sf"/>
</dbReference>
<evidence type="ECO:0000313" key="4">
    <source>
        <dbReference type="RefSeq" id="XP_012567605.1"/>
    </source>
</evidence>
<dbReference type="PANTHER" id="PTHR16019">
    <property type="entry name" value="SYNAPSE-ASSOCIATED PROTEIN"/>
    <property type="match status" value="1"/>
</dbReference>
<reference evidence="4" key="2">
    <citation type="submission" date="2025-08" db="UniProtKB">
        <authorList>
            <consortium name="RefSeq"/>
        </authorList>
    </citation>
    <scope>IDENTIFICATION</scope>
    <source>
        <tissue evidence="4">Etiolated seedlings</tissue>
    </source>
</reference>
<dbReference type="PANTHER" id="PTHR16019:SF24">
    <property type="entry name" value="BSD DOMAIN-CONTAINING PROTEIN"/>
    <property type="match status" value="1"/>
</dbReference>
<dbReference type="PROSITE" id="PS50858">
    <property type="entry name" value="BSD"/>
    <property type="match status" value="1"/>
</dbReference>
<dbReference type="KEGG" id="cam:101509763"/>
<sequence>MNFFKTVFSDEPDSPPHDSDHPDPDHDTPTETNAWSFGGLIQTLASKSESVLENYRRDLEDFSSGLRIETSVIREAASRAVKDLPASLDAGASVAQESLETVGQAIDDIGSTVWKSTAQIISHGRESLLAPDSDSDSDSYDSSNNGKKNQLSRSSSSGQGLDLKRYSRFDTLMRALQNDVNTYLDEPEDLENFNDWKLGFELDDKEEEIENLIDSVVEEIYLKIVPSKIDHESFWSRYFYKLHRLKQAEDARAKLVKRAISGDEEEDLSWDFDDDDDNDDEYEPKGSTSGVSELKKDTNSAEVSTGDVNVETVKDLKIDSIETDEKGVVAPESITDEKGIVAPESITDVASNVGDKLEEVNYNDNVASNVAVTVSYQGDKLDVKNEASKANTDNDSSESSKDSDISVVSSQPSMPEEEDISWDEIEDVESNDENRGDAGGSESRVDLRKRLSAATADPDEDLSWDIEDDDEAVKS</sequence>
<keyword evidence="3" id="KW-1185">Reference proteome</keyword>
<feature type="compositionally biased region" description="Basic and acidic residues" evidence="1">
    <location>
        <begin position="14"/>
        <end position="29"/>
    </location>
</feature>
<dbReference type="eggNOG" id="KOG2690">
    <property type="taxonomic scope" value="Eukaryota"/>
</dbReference>
<dbReference type="OrthoDB" id="73788at2759"/>
<feature type="domain" description="BSD" evidence="2">
    <location>
        <begin position="196"/>
        <end position="246"/>
    </location>
</feature>
<feature type="region of interest" description="Disordered" evidence="1">
    <location>
        <begin position="1"/>
        <end position="32"/>
    </location>
</feature>
<feature type="region of interest" description="Disordered" evidence="1">
    <location>
        <begin position="267"/>
        <end position="303"/>
    </location>
</feature>
<dbReference type="SMART" id="SM00751">
    <property type="entry name" value="BSD"/>
    <property type="match status" value="1"/>
</dbReference>
<dbReference type="InterPro" id="IPR051494">
    <property type="entry name" value="BSD_domain-containing"/>
</dbReference>
<feature type="region of interest" description="Disordered" evidence="1">
    <location>
        <begin position="378"/>
        <end position="475"/>
    </location>
</feature>
<evidence type="ECO:0000259" key="2">
    <source>
        <dbReference type="PROSITE" id="PS50858"/>
    </source>
</evidence>
<dbReference type="PaxDb" id="3827-XP_004486098.1"/>
<feature type="region of interest" description="Disordered" evidence="1">
    <location>
        <begin position="125"/>
        <end position="159"/>
    </location>
</feature>
<evidence type="ECO:0000256" key="1">
    <source>
        <dbReference type="SAM" id="MobiDB-lite"/>
    </source>
</evidence>
<gene>
    <name evidence="4" type="primary">LOC101509763</name>
</gene>
<dbReference type="GeneID" id="101509763"/>
<dbReference type="InterPro" id="IPR005607">
    <property type="entry name" value="BSD_dom"/>
</dbReference>
<name>A0A1S3DVZ2_CICAR</name>
<protein>
    <submittedName>
        <fullName evidence="4">BSD domain-containing protein 1-like</fullName>
    </submittedName>
</protein>
<evidence type="ECO:0000313" key="3">
    <source>
        <dbReference type="Proteomes" id="UP000087171"/>
    </source>
</evidence>
<reference evidence="3" key="1">
    <citation type="journal article" date="2013" name="Nat. Biotechnol.">
        <title>Draft genome sequence of chickpea (Cicer arietinum) provides a resource for trait improvement.</title>
        <authorList>
            <person name="Varshney R.K."/>
            <person name="Song C."/>
            <person name="Saxena R.K."/>
            <person name="Azam S."/>
            <person name="Yu S."/>
            <person name="Sharpe A.G."/>
            <person name="Cannon S."/>
            <person name="Baek J."/>
            <person name="Rosen B.D."/>
            <person name="Tar'an B."/>
            <person name="Millan T."/>
            <person name="Zhang X."/>
            <person name="Ramsay L.D."/>
            <person name="Iwata A."/>
            <person name="Wang Y."/>
            <person name="Nelson W."/>
            <person name="Farmer A.D."/>
            <person name="Gaur P.M."/>
            <person name="Soderlund C."/>
            <person name="Penmetsa R.V."/>
            <person name="Xu C."/>
            <person name="Bharti A.K."/>
            <person name="He W."/>
            <person name="Winter P."/>
            <person name="Zhao S."/>
            <person name="Hane J.K."/>
            <person name="Carrasquilla-Garcia N."/>
            <person name="Condie J.A."/>
            <person name="Upadhyaya H.D."/>
            <person name="Luo M.C."/>
            <person name="Thudi M."/>
            <person name="Gowda C.L."/>
            <person name="Singh N.P."/>
            <person name="Lichtenzveig J."/>
            <person name="Gali K.K."/>
            <person name="Rubio J."/>
            <person name="Nadarajan N."/>
            <person name="Dolezel J."/>
            <person name="Bansal K.C."/>
            <person name="Xu X."/>
            <person name="Edwards D."/>
            <person name="Zhang G."/>
            <person name="Kahl G."/>
            <person name="Gil J."/>
            <person name="Singh K.B."/>
            <person name="Datta S.K."/>
            <person name="Jackson S.A."/>
            <person name="Wang J."/>
            <person name="Cook D.R."/>
        </authorList>
    </citation>
    <scope>NUCLEOTIDE SEQUENCE [LARGE SCALE GENOMIC DNA]</scope>
    <source>
        <strain evidence="3">cv. CDC Frontier</strain>
    </source>
</reference>
<dbReference type="RefSeq" id="XP_012567605.1">
    <property type="nucleotide sequence ID" value="XM_012712151.2"/>
</dbReference>
<dbReference type="Pfam" id="PF03909">
    <property type="entry name" value="BSD"/>
    <property type="match status" value="1"/>
</dbReference>
<proteinExistence type="predicted"/>